<dbReference type="CDD" id="cd06173">
    <property type="entry name" value="MFS_MefA_like"/>
    <property type="match status" value="1"/>
</dbReference>
<keyword evidence="5 7" id="KW-1133">Transmembrane helix</keyword>
<sequence>MSRNIFLFISSQVISDIGDWIDRIAVLTLVYNINNSSVDMSFLSIMMLMPSLIFGVFAGKIVDIYNKKRILILGDFLRAILVFLIPFFKEYVFIIIFIVSTISIFYDTAKSSILPELVKKDRLRQVNSLSSSYSSLMMVLGPSISGFIISEFDIKYCFYIDSLTFLLSMIMIFLIKLYKYGSKKDVELYQTDKISFIEGLKYIKGNRIIFNTLAINTIVGLAAGMLNGLLIMYVYKFLKTDSQGYGAILTFKGLAMILTSLVLYKYLKNVPVDVIFKLGLIGLGISTTVFPLNTFFGLAILIQFFNGIFNALYSISRTTIIQENCDNQYLGRTFSMNTMLTNITSIISLAFGGVAAEFFGVRAVLIIGGLIVLISGFIARNKIYLELTP</sequence>
<dbReference type="SUPFAM" id="SSF103473">
    <property type="entry name" value="MFS general substrate transporter"/>
    <property type="match status" value="1"/>
</dbReference>
<dbReference type="Pfam" id="PF05977">
    <property type="entry name" value="MFS_3"/>
    <property type="match status" value="1"/>
</dbReference>
<feature type="transmembrane region" description="Helical" evidence="7">
    <location>
        <begin position="70"/>
        <end position="85"/>
    </location>
</feature>
<dbReference type="PATRIC" id="fig|698948.3.peg.1106"/>
<name>L0IIU2_THETR</name>
<evidence type="ECO:0000256" key="2">
    <source>
        <dbReference type="ARBA" id="ARBA00022448"/>
    </source>
</evidence>
<feature type="domain" description="Major facilitator superfamily (MFS) profile" evidence="8">
    <location>
        <begin position="1"/>
        <end position="180"/>
    </location>
</feature>
<dbReference type="PANTHER" id="PTHR43266:SF2">
    <property type="entry name" value="MAJOR FACILITATOR SUPERFAMILY (MFS) PROFILE DOMAIN-CONTAINING PROTEIN"/>
    <property type="match status" value="1"/>
</dbReference>
<dbReference type="HOGENOM" id="CLU_699502_0_0_9"/>
<organism evidence="9 10">
    <name type="scientific">Thermoanaerobacterium thermosaccharolyticum M0795</name>
    <dbReference type="NCBI Taxonomy" id="698948"/>
    <lineage>
        <taxon>Bacteria</taxon>
        <taxon>Bacillati</taxon>
        <taxon>Bacillota</taxon>
        <taxon>Clostridia</taxon>
        <taxon>Thermoanaerobacterales</taxon>
        <taxon>Thermoanaerobacteraceae</taxon>
        <taxon>Thermoanaerobacterium</taxon>
    </lineage>
</organism>
<keyword evidence="2" id="KW-0813">Transport</keyword>
<dbReference type="AlphaFoldDB" id="L0IIU2"/>
<evidence type="ECO:0000256" key="7">
    <source>
        <dbReference type="SAM" id="Phobius"/>
    </source>
</evidence>
<protein>
    <submittedName>
        <fullName evidence="9">Arabinose efflux permease family protein</fullName>
    </submittedName>
</protein>
<dbReference type="EMBL" id="CP003066">
    <property type="protein sequence ID" value="AGB18763.1"/>
    <property type="molecule type" value="Genomic_DNA"/>
</dbReference>
<evidence type="ECO:0000256" key="4">
    <source>
        <dbReference type="ARBA" id="ARBA00022692"/>
    </source>
</evidence>
<dbReference type="PANTHER" id="PTHR43266">
    <property type="entry name" value="MACROLIDE-EFFLUX PROTEIN"/>
    <property type="match status" value="1"/>
</dbReference>
<dbReference type="Proteomes" id="UP000010845">
    <property type="component" value="Chromosome"/>
</dbReference>
<keyword evidence="3" id="KW-1003">Cell membrane</keyword>
<comment type="subcellular location">
    <subcellularLocation>
        <location evidence="1">Cell membrane</location>
        <topology evidence="1">Multi-pass membrane protein</topology>
    </subcellularLocation>
</comment>
<evidence type="ECO:0000259" key="8">
    <source>
        <dbReference type="PROSITE" id="PS50850"/>
    </source>
</evidence>
<keyword evidence="6 7" id="KW-0472">Membrane</keyword>
<feature type="transmembrane region" description="Helical" evidence="7">
    <location>
        <begin position="247"/>
        <end position="267"/>
    </location>
</feature>
<feature type="transmembrane region" description="Helical" evidence="7">
    <location>
        <begin position="334"/>
        <end position="353"/>
    </location>
</feature>
<evidence type="ECO:0000313" key="9">
    <source>
        <dbReference type="EMBL" id="AGB18763.1"/>
    </source>
</evidence>
<dbReference type="KEGG" id="tto:Thethe_01107"/>
<dbReference type="PROSITE" id="PS50850">
    <property type="entry name" value="MFS"/>
    <property type="match status" value="2"/>
</dbReference>
<feature type="transmembrane region" description="Helical" evidence="7">
    <location>
        <begin position="91"/>
        <end position="109"/>
    </location>
</feature>
<feature type="transmembrane region" description="Helical" evidence="7">
    <location>
        <begin position="130"/>
        <end position="150"/>
    </location>
</feature>
<accession>L0IIU2</accession>
<dbReference type="InterPro" id="IPR036259">
    <property type="entry name" value="MFS_trans_sf"/>
</dbReference>
<dbReference type="Gene3D" id="1.20.1250.20">
    <property type="entry name" value="MFS general substrate transporter like domains"/>
    <property type="match status" value="1"/>
</dbReference>
<reference evidence="9 10" key="1">
    <citation type="submission" date="2012-03" db="EMBL/GenBank/DDBJ databases">
        <title>Complete sequence of chromosome of Thermoanaerobacterium thermosaccharolyticum M0795.</title>
        <authorList>
            <consortium name="US DOE Joint Genome Institute"/>
            <person name="Lucas S."/>
            <person name="Han J."/>
            <person name="Lapidus A."/>
            <person name="Cheng J.-F."/>
            <person name="Goodwin L."/>
            <person name="Pitluck S."/>
            <person name="Peters L."/>
            <person name="Teshima H."/>
            <person name="Detter J.C."/>
            <person name="Han C."/>
            <person name="Tapia R."/>
            <person name="Land M."/>
            <person name="Hauser L."/>
            <person name="Kyrpides N."/>
            <person name="Ivanova N."/>
            <person name="Pagani I."/>
            <person name="Feinberg L."/>
            <person name="Folden J."/>
            <person name="Hogsett D."/>
            <person name="Shaw J."/>
            <person name="Woyke T."/>
        </authorList>
    </citation>
    <scope>NUCLEOTIDE SEQUENCE [LARGE SCALE GENOMIC DNA]</scope>
    <source>
        <strain evidence="9 10">M0795</strain>
    </source>
</reference>
<evidence type="ECO:0000256" key="3">
    <source>
        <dbReference type="ARBA" id="ARBA00022475"/>
    </source>
</evidence>
<feature type="transmembrane region" description="Helical" evidence="7">
    <location>
        <begin position="208"/>
        <end position="235"/>
    </location>
</feature>
<dbReference type="RefSeq" id="WP_015311422.1">
    <property type="nucleotide sequence ID" value="NC_019970.1"/>
</dbReference>
<feature type="transmembrane region" description="Helical" evidence="7">
    <location>
        <begin position="156"/>
        <end position="175"/>
    </location>
</feature>
<evidence type="ECO:0000256" key="5">
    <source>
        <dbReference type="ARBA" id="ARBA00022989"/>
    </source>
</evidence>
<dbReference type="InterPro" id="IPR010290">
    <property type="entry name" value="TM_effector"/>
</dbReference>
<feature type="domain" description="Major facilitator superfamily (MFS) profile" evidence="8">
    <location>
        <begin position="208"/>
        <end position="389"/>
    </location>
</feature>
<feature type="transmembrane region" description="Helical" evidence="7">
    <location>
        <begin position="359"/>
        <end position="379"/>
    </location>
</feature>
<dbReference type="GO" id="GO:0022857">
    <property type="term" value="F:transmembrane transporter activity"/>
    <property type="evidence" value="ECO:0007669"/>
    <property type="project" value="InterPro"/>
</dbReference>
<dbReference type="GO" id="GO:0005886">
    <property type="term" value="C:plasma membrane"/>
    <property type="evidence" value="ECO:0007669"/>
    <property type="project" value="UniProtKB-SubCell"/>
</dbReference>
<keyword evidence="4 7" id="KW-0812">Transmembrane</keyword>
<dbReference type="InterPro" id="IPR020846">
    <property type="entry name" value="MFS_dom"/>
</dbReference>
<evidence type="ECO:0000256" key="1">
    <source>
        <dbReference type="ARBA" id="ARBA00004651"/>
    </source>
</evidence>
<proteinExistence type="predicted"/>
<gene>
    <name evidence="9" type="ORF">Thethe_01107</name>
</gene>
<evidence type="ECO:0000256" key="6">
    <source>
        <dbReference type="ARBA" id="ARBA00023136"/>
    </source>
</evidence>
<evidence type="ECO:0000313" key="10">
    <source>
        <dbReference type="Proteomes" id="UP000010845"/>
    </source>
</evidence>
<feature type="transmembrane region" description="Helical" evidence="7">
    <location>
        <begin position="40"/>
        <end position="58"/>
    </location>
</feature>